<reference evidence="3 4" key="1">
    <citation type="submission" date="2024-02" db="EMBL/GenBank/DDBJ databases">
        <authorList>
            <person name="Vignale AGUSTIN F."/>
            <person name="Sosa J E."/>
            <person name="Modenutti C."/>
        </authorList>
    </citation>
    <scope>NUCLEOTIDE SEQUENCE [LARGE SCALE GENOMIC DNA]</scope>
</reference>
<accession>A0ABC8T9K6</accession>
<dbReference type="Gene3D" id="3.40.50.720">
    <property type="entry name" value="NAD(P)-binding Rossmann-like Domain"/>
    <property type="match status" value="1"/>
</dbReference>
<keyword evidence="2" id="KW-1133">Transmembrane helix</keyword>
<gene>
    <name evidence="3" type="ORF">ILEXP_LOCUS33264</name>
</gene>
<organism evidence="3 4">
    <name type="scientific">Ilex paraguariensis</name>
    <name type="common">yerba mate</name>
    <dbReference type="NCBI Taxonomy" id="185542"/>
    <lineage>
        <taxon>Eukaryota</taxon>
        <taxon>Viridiplantae</taxon>
        <taxon>Streptophyta</taxon>
        <taxon>Embryophyta</taxon>
        <taxon>Tracheophyta</taxon>
        <taxon>Spermatophyta</taxon>
        <taxon>Magnoliopsida</taxon>
        <taxon>eudicotyledons</taxon>
        <taxon>Gunneridae</taxon>
        <taxon>Pentapetalae</taxon>
        <taxon>asterids</taxon>
        <taxon>campanulids</taxon>
        <taxon>Aquifoliales</taxon>
        <taxon>Aquifoliaceae</taxon>
        <taxon>Ilex</taxon>
    </lineage>
</organism>
<feature type="compositionally biased region" description="Basic and acidic residues" evidence="1">
    <location>
        <begin position="53"/>
        <end position="62"/>
    </location>
</feature>
<keyword evidence="2" id="KW-0812">Transmembrane</keyword>
<evidence type="ECO:0000256" key="1">
    <source>
        <dbReference type="SAM" id="MobiDB-lite"/>
    </source>
</evidence>
<dbReference type="Proteomes" id="UP001642360">
    <property type="component" value="Unassembled WGS sequence"/>
</dbReference>
<evidence type="ECO:0000256" key="2">
    <source>
        <dbReference type="SAM" id="Phobius"/>
    </source>
</evidence>
<dbReference type="EMBL" id="CAUOFW020004169">
    <property type="protein sequence ID" value="CAK9164169.1"/>
    <property type="molecule type" value="Genomic_DNA"/>
</dbReference>
<comment type="caution">
    <text evidence="3">The sequence shown here is derived from an EMBL/GenBank/DDBJ whole genome shotgun (WGS) entry which is preliminary data.</text>
</comment>
<dbReference type="InterPro" id="IPR035985">
    <property type="entry name" value="Ubiquitin-activating_enz"/>
</dbReference>
<keyword evidence="2" id="KW-0472">Membrane</keyword>
<evidence type="ECO:0000313" key="4">
    <source>
        <dbReference type="Proteomes" id="UP001642360"/>
    </source>
</evidence>
<keyword evidence="4" id="KW-1185">Reference proteome</keyword>
<protein>
    <submittedName>
        <fullName evidence="3">Uncharacterized protein</fullName>
    </submittedName>
</protein>
<name>A0ABC8T9K6_9AQUA</name>
<feature type="transmembrane region" description="Helical" evidence="2">
    <location>
        <begin position="133"/>
        <end position="153"/>
    </location>
</feature>
<dbReference type="AlphaFoldDB" id="A0ABC8T9K6"/>
<sequence length="157" mass="17073">MGSLLHYMLPRKRPVEGEVVDGHDSSSGGESLLKKHQIGCLIFSSRTATDKTTTSDDNKQSGEVKSNSAIGNSSNEPSLTDMAFDNGNPHDIDEDLHSRQLAVYGRETMRRLFASNVLVSGMQGLGAEIGMDVICQFTSLLAMGLYILFYVMLDIVA</sequence>
<evidence type="ECO:0000313" key="3">
    <source>
        <dbReference type="EMBL" id="CAK9164169.1"/>
    </source>
</evidence>
<dbReference type="SUPFAM" id="SSF69572">
    <property type="entry name" value="Activating enzymes of the ubiquitin-like proteins"/>
    <property type="match status" value="1"/>
</dbReference>
<feature type="compositionally biased region" description="Polar residues" evidence="1">
    <location>
        <begin position="63"/>
        <end position="78"/>
    </location>
</feature>
<proteinExistence type="predicted"/>
<feature type="region of interest" description="Disordered" evidence="1">
    <location>
        <begin position="49"/>
        <end position="90"/>
    </location>
</feature>